<feature type="transmembrane region" description="Helical" evidence="12">
    <location>
        <begin position="6"/>
        <end position="23"/>
    </location>
</feature>
<dbReference type="PANTHER" id="PTHR11432:SF3">
    <property type="entry name" value="NADH-UBIQUINONE OXIDOREDUCTASE CHAIN 1"/>
    <property type="match status" value="1"/>
</dbReference>
<feature type="transmembrane region" description="Helical" evidence="12">
    <location>
        <begin position="68"/>
        <end position="89"/>
    </location>
</feature>
<keyword evidence="6 10" id="KW-0812">Transmembrane</keyword>
<name>B2CKV6_9ARAC</name>
<evidence type="ECO:0000256" key="5">
    <source>
        <dbReference type="ARBA" id="ARBA00022448"/>
    </source>
</evidence>
<protein>
    <recommendedName>
        <fullName evidence="4 11">NADH-ubiquinone oxidoreductase chain 1</fullName>
        <ecNumber evidence="11">7.1.1.2</ecNumber>
    </recommendedName>
</protein>
<keyword evidence="10" id="KW-0520">NAD</keyword>
<gene>
    <name evidence="13" type="primary">ND1</name>
</gene>
<evidence type="ECO:0000256" key="6">
    <source>
        <dbReference type="ARBA" id="ARBA00022692"/>
    </source>
</evidence>
<evidence type="ECO:0000256" key="9">
    <source>
        <dbReference type="ARBA" id="ARBA00023136"/>
    </source>
</evidence>
<dbReference type="InterPro" id="IPR001694">
    <property type="entry name" value="NADH_UbQ_OxRdtase_su1/FPO"/>
</dbReference>
<keyword evidence="7 12" id="KW-1133">Transmembrane helix</keyword>
<keyword evidence="9 12" id="KW-0472">Membrane</keyword>
<evidence type="ECO:0000256" key="12">
    <source>
        <dbReference type="SAM" id="Phobius"/>
    </source>
</evidence>
<dbReference type="Pfam" id="PF00146">
    <property type="entry name" value="NADHdh"/>
    <property type="match status" value="1"/>
</dbReference>
<feature type="transmembrane region" description="Helical" evidence="12">
    <location>
        <begin position="141"/>
        <end position="161"/>
    </location>
</feature>
<comment type="catalytic activity">
    <reaction evidence="11">
        <text>a ubiquinone + NADH + 5 H(+)(in) = a ubiquinol + NAD(+) + 4 H(+)(out)</text>
        <dbReference type="Rhea" id="RHEA:29091"/>
        <dbReference type="Rhea" id="RHEA-COMP:9565"/>
        <dbReference type="Rhea" id="RHEA-COMP:9566"/>
        <dbReference type="ChEBI" id="CHEBI:15378"/>
        <dbReference type="ChEBI" id="CHEBI:16389"/>
        <dbReference type="ChEBI" id="CHEBI:17976"/>
        <dbReference type="ChEBI" id="CHEBI:57540"/>
        <dbReference type="ChEBI" id="CHEBI:57945"/>
        <dbReference type="EC" id="7.1.1.2"/>
    </reaction>
</comment>
<evidence type="ECO:0000313" key="13">
    <source>
        <dbReference type="EMBL" id="ACA62668.1"/>
    </source>
</evidence>
<dbReference type="EC" id="7.1.1.2" evidence="11"/>
<dbReference type="GO" id="GO:0003954">
    <property type="term" value="F:NADH dehydrogenase activity"/>
    <property type="evidence" value="ECO:0007669"/>
    <property type="project" value="TreeGrafter"/>
</dbReference>
<feature type="transmembrane region" description="Helical" evidence="12">
    <location>
        <begin position="219"/>
        <end position="243"/>
    </location>
</feature>
<sequence>MFSILFLLIIVSSLISVAFYTVVERKVLGYIQIRKGPNKVGILGVFQPFSDAIKLFSKSIVVTEQMNIVFSSTSPALIFILSIIILPLIPYSKFGIFDSSFSILNFFIISSMSVYMLLLIGWSANSKFCYLGSIRGVAQMISYEVSFFLLFLTLAMMSHSYSFFNFNNFYKSPYLFSFSLLFGIWVITCLAETNRSPFDFAEGESELVSGFNVEYMGGWFALIFLAEYLSMLILSMISVVVFFGTLTKFINLPMIIIMSLSFLWVRGTFPRFRYDLLMLLNWKVFLPLVIPTLMISIPMMFISS</sequence>
<dbReference type="HAMAP" id="MF_01350">
    <property type="entry name" value="NDH1_NuoH"/>
    <property type="match status" value="1"/>
</dbReference>
<dbReference type="InterPro" id="IPR018086">
    <property type="entry name" value="NADH_UbQ_OxRdtase_su1_CS"/>
</dbReference>
<organism evidence="13">
    <name type="scientific">Calisoga longitarsis</name>
    <dbReference type="NCBI Taxonomy" id="394809"/>
    <lineage>
        <taxon>Eukaryota</taxon>
        <taxon>Metazoa</taxon>
        <taxon>Ecdysozoa</taxon>
        <taxon>Arthropoda</taxon>
        <taxon>Chelicerata</taxon>
        <taxon>Arachnida</taxon>
        <taxon>Araneae</taxon>
        <taxon>Mygalomorphae</taxon>
        <taxon>Avicularoidea</taxon>
        <taxon>Nemesiidae</taxon>
        <taxon>Calisoga</taxon>
    </lineage>
</organism>
<dbReference type="GO" id="GO:0005743">
    <property type="term" value="C:mitochondrial inner membrane"/>
    <property type="evidence" value="ECO:0007669"/>
    <property type="project" value="UniProtKB-SubCell"/>
</dbReference>
<feature type="transmembrane region" description="Helical" evidence="12">
    <location>
        <begin position="173"/>
        <end position="191"/>
    </location>
</feature>
<proteinExistence type="inferred from homology"/>
<evidence type="ECO:0000256" key="7">
    <source>
        <dbReference type="ARBA" id="ARBA00022989"/>
    </source>
</evidence>
<dbReference type="PROSITE" id="PS00668">
    <property type="entry name" value="COMPLEX1_ND1_2"/>
    <property type="match status" value="1"/>
</dbReference>
<comment type="similarity">
    <text evidence="3 10">Belongs to the complex I subunit 1 family.</text>
</comment>
<dbReference type="GO" id="GO:0008137">
    <property type="term" value="F:NADH dehydrogenase (ubiquinone) activity"/>
    <property type="evidence" value="ECO:0007669"/>
    <property type="project" value="UniProtKB-EC"/>
</dbReference>
<dbReference type="AlphaFoldDB" id="B2CKV6"/>
<dbReference type="PANTHER" id="PTHR11432">
    <property type="entry name" value="NADH DEHYDROGENASE SUBUNIT 1"/>
    <property type="match status" value="1"/>
</dbReference>
<reference evidence="13" key="1">
    <citation type="journal article" date="2008" name="Mol. Biol. Evol.">
        <title>Parallel evolution of truncated transfer RNA genes in arachnid mitochondrial genomes.</title>
        <authorList>
            <person name="Masta S.E."/>
            <person name="Boore J.L."/>
        </authorList>
    </citation>
    <scope>NUCLEOTIDE SEQUENCE</scope>
</reference>
<feature type="transmembrane region" description="Helical" evidence="12">
    <location>
        <begin position="101"/>
        <end position="120"/>
    </location>
</feature>
<dbReference type="GO" id="GO:0009060">
    <property type="term" value="P:aerobic respiration"/>
    <property type="evidence" value="ECO:0007669"/>
    <property type="project" value="TreeGrafter"/>
</dbReference>
<feature type="transmembrane region" description="Helical" evidence="12">
    <location>
        <begin position="279"/>
        <end position="302"/>
    </location>
</feature>
<evidence type="ECO:0000256" key="8">
    <source>
        <dbReference type="ARBA" id="ARBA00023075"/>
    </source>
</evidence>
<feature type="transmembrane region" description="Helical" evidence="12">
    <location>
        <begin position="249"/>
        <end position="267"/>
    </location>
</feature>
<evidence type="ECO:0000256" key="3">
    <source>
        <dbReference type="ARBA" id="ARBA00010535"/>
    </source>
</evidence>
<evidence type="ECO:0000256" key="1">
    <source>
        <dbReference type="ARBA" id="ARBA00003257"/>
    </source>
</evidence>
<evidence type="ECO:0000256" key="2">
    <source>
        <dbReference type="ARBA" id="ARBA00004225"/>
    </source>
</evidence>
<keyword evidence="8 11" id="KW-0830">Ubiquinone</keyword>
<evidence type="ECO:0000256" key="11">
    <source>
        <dbReference type="RuleBase" id="RU000473"/>
    </source>
</evidence>
<geneLocation type="mitochondrion" evidence="13"/>
<comment type="function">
    <text evidence="1">Core subunit of the mitochondrial membrane respiratory chain NADH dehydrogenase (Complex I) that is believed to belong to the minimal assembly required for catalysis. Complex I functions in the transfer of electrons from NADH to the respiratory chain. The immediate electron acceptor for the enzyme is believed to be ubiquinone.</text>
</comment>
<comment type="subcellular location">
    <subcellularLocation>
        <location evidence="10">Mitochondrion inner membrane</location>
        <topology evidence="10">Multi-pass membrane protein</topology>
    </subcellularLocation>
    <subcellularLocation>
        <location evidence="2">Mitochondrion membrane</location>
        <topology evidence="2">Multi-pass membrane protein</topology>
    </subcellularLocation>
</comment>
<keyword evidence="11 13" id="KW-0496">Mitochondrion</keyword>
<evidence type="ECO:0000256" key="10">
    <source>
        <dbReference type="RuleBase" id="RU000471"/>
    </source>
</evidence>
<dbReference type="EMBL" id="EU523754">
    <property type="protein sequence ID" value="ACA62668.1"/>
    <property type="molecule type" value="Genomic_DNA"/>
</dbReference>
<evidence type="ECO:0000256" key="4">
    <source>
        <dbReference type="ARBA" id="ARBA00021009"/>
    </source>
</evidence>
<accession>B2CKV6</accession>
<keyword evidence="5" id="KW-0813">Transport</keyword>